<dbReference type="RefSeq" id="WP_344611062.1">
    <property type="nucleotide sequence ID" value="NZ_BAAARV010000006.1"/>
</dbReference>
<evidence type="ECO:0000313" key="1">
    <source>
        <dbReference type="EMBL" id="GAA2331736.1"/>
    </source>
</evidence>
<protein>
    <recommendedName>
        <fullName evidence="3">DUF4145 domain-containing protein</fullName>
    </recommendedName>
</protein>
<sequence length="272" mass="30697">MLENADDNTLDEIARIACGGGDLPVYRSAPDLEKLLQQAGWSNVPRFRGESRRRWLTEQLRARRNQPEAIDSIVRRLADRREYVHRNEPLAAAEVTELLNTVLVVEGFEVTHALGKPAIRKYAEPKQHQETPDVVLHVNMADLIRDPELAAVLEHRLAEARTCDRNGAYTSAIIMLGSLLEGVLLDALKARVPNPTKPLDKWMLHDLIDLAHREHWIQADVYRFAATVRHYRNLVHPNAQVTLGDLPDQDTIKMCWPVINAALNDLAASAMP</sequence>
<accession>A0ABN3FJY8</accession>
<comment type="caution">
    <text evidence="1">The sequence shown here is derived from an EMBL/GenBank/DDBJ whole genome shotgun (WGS) entry which is preliminary data.</text>
</comment>
<evidence type="ECO:0008006" key="3">
    <source>
        <dbReference type="Google" id="ProtNLM"/>
    </source>
</evidence>
<dbReference type="EMBL" id="BAAARV010000006">
    <property type="protein sequence ID" value="GAA2331736.1"/>
    <property type="molecule type" value="Genomic_DNA"/>
</dbReference>
<dbReference type="Proteomes" id="UP001501444">
    <property type="component" value="Unassembled WGS sequence"/>
</dbReference>
<gene>
    <name evidence="1" type="ORF">GCM10010170_010420</name>
</gene>
<name>A0ABN3FJY8_9ACTN</name>
<organism evidence="1 2">
    <name type="scientific">Dactylosporangium salmoneum</name>
    <dbReference type="NCBI Taxonomy" id="53361"/>
    <lineage>
        <taxon>Bacteria</taxon>
        <taxon>Bacillati</taxon>
        <taxon>Actinomycetota</taxon>
        <taxon>Actinomycetes</taxon>
        <taxon>Micromonosporales</taxon>
        <taxon>Micromonosporaceae</taxon>
        <taxon>Dactylosporangium</taxon>
    </lineage>
</organism>
<evidence type="ECO:0000313" key="2">
    <source>
        <dbReference type="Proteomes" id="UP001501444"/>
    </source>
</evidence>
<keyword evidence="2" id="KW-1185">Reference proteome</keyword>
<proteinExistence type="predicted"/>
<reference evidence="1 2" key="1">
    <citation type="journal article" date="2019" name="Int. J. Syst. Evol. Microbiol.">
        <title>The Global Catalogue of Microorganisms (GCM) 10K type strain sequencing project: providing services to taxonomists for standard genome sequencing and annotation.</title>
        <authorList>
            <consortium name="The Broad Institute Genomics Platform"/>
            <consortium name="The Broad Institute Genome Sequencing Center for Infectious Disease"/>
            <person name="Wu L."/>
            <person name="Ma J."/>
        </authorList>
    </citation>
    <scope>NUCLEOTIDE SEQUENCE [LARGE SCALE GENOMIC DNA]</scope>
    <source>
        <strain evidence="1 2">JCM 3272</strain>
    </source>
</reference>